<feature type="coiled-coil region" evidence="1">
    <location>
        <begin position="71"/>
        <end position="105"/>
    </location>
</feature>
<dbReference type="EMBL" id="CP027776">
    <property type="protein sequence ID" value="AVP66188.1"/>
    <property type="molecule type" value="Genomic_DNA"/>
</dbReference>
<gene>
    <name evidence="2" type="ORF">C3B64_18840</name>
</gene>
<dbReference type="AlphaFoldDB" id="A0AAU8Z229"/>
<evidence type="ECO:0000256" key="1">
    <source>
        <dbReference type="SAM" id="Coils"/>
    </source>
</evidence>
<dbReference type="Proteomes" id="UP000238070">
    <property type="component" value="Chromosome"/>
</dbReference>
<evidence type="ECO:0000313" key="2">
    <source>
        <dbReference type="EMBL" id="AVP66188.1"/>
    </source>
</evidence>
<name>A0AAU8Z229_CLOBO</name>
<accession>A0AAU8Z229</accession>
<proteinExistence type="predicted"/>
<organism evidence="2 3">
    <name type="scientific">Clostridium botulinum</name>
    <dbReference type="NCBI Taxonomy" id="1491"/>
    <lineage>
        <taxon>Bacteria</taxon>
        <taxon>Bacillati</taxon>
        <taxon>Bacillota</taxon>
        <taxon>Clostridia</taxon>
        <taxon>Eubacteriales</taxon>
        <taxon>Clostridiaceae</taxon>
        <taxon>Clostridium</taxon>
    </lineage>
</organism>
<reference evidence="2 3" key="1">
    <citation type="submission" date="2018-01" db="EMBL/GenBank/DDBJ databases">
        <title>Genetic Diversity of Clostridium botulinum in seafood.</title>
        <authorList>
            <person name="Athira V."/>
            <person name="Arun Jyothi P.V."/>
            <person name="Lalitha K.V."/>
            <person name="Joseph T.C."/>
        </authorList>
    </citation>
    <scope>NUCLEOTIDE SEQUENCE [LARGE SCALE GENOMIC DNA]</scope>
    <source>
        <strain evidence="2 3">Mfbjulcb5</strain>
    </source>
</reference>
<sequence length="119" mass="14132">MKQAITGYITALINYHMGFDTRKGSIDENYNKHFLRELNDVLDYVANLKEEKPIKLVLHCNKETTRFKKYIKELEETCEDNNEVIRKQFERIKGLEFENKNLKNKFGILDNLESMEGIK</sequence>
<keyword evidence="1" id="KW-0175">Coiled coil</keyword>
<evidence type="ECO:0000313" key="3">
    <source>
        <dbReference type="Proteomes" id="UP000238070"/>
    </source>
</evidence>
<protein>
    <submittedName>
        <fullName evidence="2">Uncharacterized protein</fullName>
    </submittedName>
</protein>